<keyword evidence="4" id="KW-0677">Repeat</keyword>
<dbReference type="RefSeq" id="WP_004380660.1">
    <property type="nucleotide sequence ID" value="NZ_JH114216.1"/>
</dbReference>
<evidence type="ECO:0000313" key="6">
    <source>
        <dbReference type="EMBL" id="EGV30411.1"/>
    </source>
</evidence>
<dbReference type="GO" id="GO:0006487">
    <property type="term" value="P:protein N-linked glycosylation"/>
    <property type="evidence" value="ECO:0007669"/>
    <property type="project" value="TreeGrafter"/>
</dbReference>
<dbReference type="GO" id="GO:0097367">
    <property type="term" value="F:carbohydrate derivative binding"/>
    <property type="evidence" value="ECO:0007669"/>
    <property type="project" value="InterPro"/>
</dbReference>
<dbReference type="CDD" id="cd05009">
    <property type="entry name" value="SIS_GlmS_GlmD_2"/>
    <property type="match status" value="1"/>
</dbReference>
<dbReference type="CDD" id="cd05008">
    <property type="entry name" value="SIS_GlmS_GlmD_1"/>
    <property type="match status" value="1"/>
</dbReference>
<dbReference type="PANTHER" id="PTHR10937:SF0">
    <property type="entry name" value="GLUTAMINE--FRUCTOSE-6-PHOSPHATE TRANSAMINASE (ISOMERIZING)"/>
    <property type="match status" value="1"/>
</dbReference>
<dbReference type="GO" id="GO:0006047">
    <property type="term" value="P:UDP-N-acetylglucosamine metabolic process"/>
    <property type="evidence" value="ECO:0007669"/>
    <property type="project" value="TreeGrafter"/>
</dbReference>
<dbReference type="InterPro" id="IPR046348">
    <property type="entry name" value="SIS_dom_sf"/>
</dbReference>
<dbReference type="GO" id="GO:0004360">
    <property type="term" value="F:glutamine-fructose-6-phosphate transaminase (isomerizing) activity"/>
    <property type="evidence" value="ECO:0007669"/>
    <property type="project" value="UniProtKB-EC"/>
</dbReference>
<dbReference type="Pfam" id="PF01380">
    <property type="entry name" value="SIS"/>
    <property type="match status" value="2"/>
</dbReference>
<dbReference type="GeneID" id="95426213"/>
<organism evidence="6 7">
    <name type="scientific">Segatella oulorum F0390</name>
    <dbReference type="NCBI Taxonomy" id="702438"/>
    <lineage>
        <taxon>Bacteria</taxon>
        <taxon>Pseudomonadati</taxon>
        <taxon>Bacteroidota</taxon>
        <taxon>Bacteroidia</taxon>
        <taxon>Bacteroidales</taxon>
        <taxon>Prevotellaceae</taxon>
        <taxon>Segatella</taxon>
    </lineage>
</organism>
<dbReference type="PATRIC" id="fig|702438.4.peg.1669"/>
<dbReference type="EC" id="2.6.1.16" evidence="2"/>
<evidence type="ECO:0000256" key="1">
    <source>
        <dbReference type="ARBA" id="ARBA00001031"/>
    </source>
</evidence>
<comment type="catalytic activity">
    <reaction evidence="1">
        <text>D-fructose 6-phosphate + L-glutamine = D-glucosamine 6-phosphate + L-glutamate</text>
        <dbReference type="Rhea" id="RHEA:13237"/>
        <dbReference type="ChEBI" id="CHEBI:29985"/>
        <dbReference type="ChEBI" id="CHEBI:58359"/>
        <dbReference type="ChEBI" id="CHEBI:58725"/>
        <dbReference type="ChEBI" id="CHEBI:61527"/>
        <dbReference type="EC" id="2.6.1.16"/>
    </reaction>
</comment>
<evidence type="ECO:0000256" key="2">
    <source>
        <dbReference type="ARBA" id="ARBA00012916"/>
    </source>
</evidence>
<reference evidence="6 7" key="1">
    <citation type="submission" date="2011-07" db="EMBL/GenBank/DDBJ databases">
        <title>The Genome Sequence of Prevotella oulorum F0390.</title>
        <authorList>
            <consortium name="The Broad Institute Genome Sequencing Platform"/>
            <consortium name="The Broad Institute Genome Sequencing Center for Infectious Disease"/>
            <person name="Earl A."/>
            <person name="Ward D."/>
            <person name="Feldgarden M."/>
            <person name="Gevers D."/>
            <person name="Izard J."/>
            <person name="Ganesan A."/>
            <person name="Baranova O.V."/>
            <person name="Blanton J.M."/>
            <person name="Tanner A.C."/>
            <person name="Dewhirst F.E."/>
            <person name="Young S.K."/>
            <person name="Zeng Q."/>
            <person name="Gargeya S."/>
            <person name="Fitzgerald M."/>
            <person name="Haas B."/>
            <person name="Abouelleil A."/>
            <person name="Alvarado L."/>
            <person name="Arachchi H.M."/>
            <person name="Berlin A."/>
            <person name="Brown A."/>
            <person name="Chapman S.B."/>
            <person name="Chen Z."/>
            <person name="Dunbar C."/>
            <person name="Freedman E."/>
            <person name="Gearin G."/>
            <person name="Gellesch M."/>
            <person name="Goldberg J."/>
            <person name="Griggs A."/>
            <person name="Gujja S."/>
            <person name="Heiman D."/>
            <person name="Howarth C."/>
            <person name="Larson L."/>
            <person name="Lui A."/>
            <person name="MacDonald P.J.P."/>
            <person name="Mehta T."/>
            <person name="Montmayeur A."/>
            <person name="Murphy C."/>
            <person name="Neiman D."/>
            <person name="Pearson M."/>
            <person name="Priest M."/>
            <person name="Roberts A."/>
            <person name="Saif S."/>
            <person name="Shea T."/>
            <person name="Shenoy N."/>
            <person name="Sisk P."/>
            <person name="Stolte C."/>
            <person name="Sykes S."/>
            <person name="Wortman J."/>
            <person name="Nusbaum C."/>
            <person name="Birren B."/>
        </authorList>
    </citation>
    <scope>NUCLEOTIDE SEQUENCE [LARGE SCALE GENOMIC DNA]</scope>
    <source>
        <strain evidence="6 7">F0390</strain>
    </source>
</reference>
<dbReference type="Proteomes" id="UP000005141">
    <property type="component" value="Unassembled WGS sequence"/>
</dbReference>
<dbReference type="InterPro" id="IPR035490">
    <property type="entry name" value="GlmS/FrlB_SIS"/>
</dbReference>
<feature type="domain" description="SIS" evidence="5">
    <location>
        <begin position="38"/>
        <end position="177"/>
    </location>
</feature>
<comment type="caution">
    <text evidence="6">The sequence shown here is derived from an EMBL/GenBank/DDBJ whole genome shotgun (WGS) entry which is preliminary data.</text>
</comment>
<dbReference type="AlphaFoldDB" id="G1WCR1"/>
<dbReference type="HOGENOM" id="CLU_012520_2_4_10"/>
<sequence>MNMKKNQFLTEIMEQPAAIQNIIEFYSGEAGMTLLAKIKETIAQHSIEHVIFTGMGSSFFISFAAANLFNQLGIPAMYINTSELLHYNLNLLHRPTLLVCSSQSGESYEIKEILEHLPATVFCVGIVNEEDSALAKKADIALLCKGGKEEMTSTKTYVVTSMAAYILGLYLAGKWDDAAITRLKALQHHFESALSGYEVWLNKGLDFLGDITTLQIIARGPAYSTASQSALMFKEATHIAATGILGGEFRHGPMEMVAKGFKSILFASEGKTLEQSLKMAEDIAQFGGKVWLLTNAKAALSKHNDHILPVYIDEQDEFLFSVQSIIPVQLFIDEYAKRHGFEAGSFSRGAKVTITE</sequence>
<dbReference type="EMBL" id="ADGI01000052">
    <property type="protein sequence ID" value="EGV30411.1"/>
    <property type="molecule type" value="Genomic_DNA"/>
</dbReference>
<dbReference type="PROSITE" id="PS51464">
    <property type="entry name" value="SIS"/>
    <property type="match status" value="2"/>
</dbReference>
<evidence type="ECO:0000259" key="5">
    <source>
        <dbReference type="PROSITE" id="PS51464"/>
    </source>
</evidence>
<dbReference type="InterPro" id="IPR001347">
    <property type="entry name" value="SIS_dom"/>
</dbReference>
<dbReference type="GO" id="GO:0006002">
    <property type="term" value="P:fructose 6-phosphate metabolic process"/>
    <property type="evidence" value="ECO:0007669"/>
    <property type="project" value="TreeGrafter"/>
</dbReference>
<evidence type="ECO:0000256" key="4">
    <source>
        <dbReference type="ARBA" id="ARBA00022737"/>
    </source>
</evidence>
<dbReference type="PANTHER" id="PTHR10937">
    <property type="entry name" value="GLUCOSAMINE--FRUCTOSE-6-PHOSPHATE AMINOTRANSFERASE, ISOMERIZING"/>
    <property type="match status" value="1"/>
</dbReference>
<feature type="domain" description="SIS" evidence="5">
    <location>
        <begin position="204"/>
        <end position="341"/>
    </location>
</feature>
<dbReference type="SUPFAM" id="SSF53697">
    <property type="entry name" value="SIS domain"/>
    <property type="match status" value="1"/>
</dbReference>
<evidence type="ECO:0000313" key="7">
    <source>
        <dbReference type="Proteomes" id="UP000005141"/>
    </source>
</evidence>
<name>G1WCR1_9BACT</name>
<protein>
    <recommendedName>
        <fullName evidence="3">Glutamine--fructose-6-phosphate aminotransferase [isomerizing]</fullName>
        <ecNumber evidence="2">2.6.1.16</ecNumber>
    </recommendedName>
</protein>
<gene>
    <name evidence="6" type="ORF">HMPREF9431_01612</name>
</gene>
<proteinExistence type="predicted"/>
<dbReference type="eggNOG" id="COG0449">
    <property type="taxonomic scope" value="Bacteria"/>
</dbReference>
<dbReference type="OrthoDB" id="9782098at2"/>
<keyword evidence="7" id="KW-1185">Reference proteome</keyword>
<dbReference type="GO" id="GO:0005829">
    <property type="term" value="C:cytosol"/>
    <property type="evidence" value="ECO:0007669"/>
    <property type="project" value="TreeGrafter"/>
</dbReference>
<dbReference type="InterPro" id="IPR035466">
    <property type="entry name" value="GlmS/AgaS_SIS"/>
</dbReference>
<accession>G1WCR1</accession>
<dbReference type="Gene3D" id="3.40.50.10490">
    <property type="entry name" value="Glucose-6-phosphate isomerase like protein, domain 1"/>
    <property type="match status" value="2"/>
</dbReference>
<evidence type="ECO:0000256" key="3">
    <source>
        <dbReference type="ARBA" id="ARBA00016090"/>
    </source>
</evidence>